<feature type="compositionally biased region" description="Low complexity" evidence="1">
    <location>
        <begin position="744"/>
        <end position="760"/>
    </location>
</feature>
<evidence type="ECO:0000256" key="1">
    <source>
        <dbReference type="SAM" id="MobiDB-lite"/>
    </source>
</evidence>
<sequence length="953" mass="104485">MEDIRPTARWANRMLRPLTSVYHRLEKHHEIRASVADAKTKANAGNASTERINVSSNRSGQPATDQGCTYPDEEPDDPAWIPGRPPSRRIRHNYSTRGQRNGARRRTRLTIQSPEAQRTLPGAIEIATPLITGRSHGSLDTSSSIRKQLFRNVISATGDGEASDSRKGTRSNNSSFPAYQGSWKEVLDICGNPGFVDIARYLDQVLLKFLNNTRETPTVIPQHAQRTRGPRSLMSMALRRLPDFIAEEQILQDEMEEDGEVDMCDAYFTELEAFYASNDSGWQPLRETARARGIHLISDMIRRGWIPRLAACRLLKVCLEHDEFDAFESLLSRCLLDVATYGYPSAFEPSKASDYREDPIRVLRVYYSRVPSRRSFFYDELAKLLTRGVFPPEWMVTSLWKKCVDGAIQSVSAGDGDSAAATKAVEAIVLASAGIYPNTGAISARFEGPPAQRSVRSKDTRASTTNASSLLEGRAPCPVPIQDALSNLIASLVTALCGMCITRTQASGPDERTSGLKIRQMVTRFAFNVQRAIGNTSTPGDIQAQGLQSLRRGYVLLGDVVLQANEDVPYNLIMCSDALSEQHMNTFCLLLAAQQDTVKELAEFVRQVFHCCGHARKSEPTRTPRRIKDTVTRLARLTSLAGVSLLLDKVAAEAAMLLAEMTLDEDDHAWALEMQGEAISSQQEQRAATRPTATSAAAGEASADQPSDTYRWEDSIGEWVANTPASKPLAARAKLASNLDCSMRSSASASPAPSETMASSVTSSAPSLTGKRERAQQDFEVRSPKRLRSASLKMTRGSSGATRHEPERPGESDSAPVAARTRTALRDLFQAKNRMIQSSRRRVSTVGSKDLTPVPSGCSSVHSLPQIEVVIVNKFAPAVDTTRTQPDAVLVCRKSARLARASISASVSAVTPTAIVTESNRRTTRPRRARLPPSPPVMSYSDEDSDDELSFLA</sequence>
<name>A0A2V5I633_ASPV1</name>
<dbReference type="STRING" id="1450538.A0A2V5I633"/>
<feature type="compositionally biased region" description="Acidic residues" evidence="1">
    <location>
        <begin position="941"/>
        <end position="953"/>
    </location>
</feature>
<feature type="region of interest" description="Disordered" evidence="1">
    <location>
        <begin position="744"/>
        <end position="819"/>
    </location>
</feature>
<protein>
    <submittedName>
        <fullName evidence="2">Uncharacterized protein</fullName>
    </submittedName>
</protein>
<reference evidence="2 3" key="1">
    <citation type="submission" date="2018-02" db="EMBL/GenBank/DDBJ databases">
        <title>The genomes of Aspergillus section Nigri reveals drivers in fungal speciation.</title>
        <authorList>
            <consortium name="DOE Joint Genome Institute"/>
            <person name="Vesth T.C."/>
            <person name="Nybo J."/>
            <person name="Theobald S."/>
            <person name="Brandl J."/>
            <person name="Frisvad J.C."/>
            <person name="Nielsen K.F."/>
            <person name="Lyhne E.K."/>
            <person name="Kogle M.E."/>
            <person name="Kuo A."/>
            <person name="Riley R."/>
            <person name="Clum A."/>
            <person name="Nolan M."/>
            <person name="Lipzen A."/>
            <person name="Salamov A."/>
            <person name="Henrissat B."/>
            <person name="Wiebenga A."/>
            <person name="De vries R.P."/>
            <person name="Grigoriev I.V."/>
            <person name="Mortensen U.H."/>
            <person name="Andersen M.R."/>
            <person name="Baker S.E."/>
        </authorList>
    </citation>
    <scope>NUCLEOTIDE SEQUENCE [LARGE SCALE GENOMIC DNA]</scope>
    <source>
        <strain evidence="2 3">CBS 115571</strain>
    </source>
</reference>
<feature type="region of interest" description="Disordered" evidence="1">
    <location>
        <begin position="839"/>
        <end position="859"/>
    </location>
</feature>
<organism evidence="2 3">
    <name type="scientific">Aspergillus violaceofuscus (strain CBS 115571)</name>
    <dbReference type="NCBI Taxonomy" id="1450538"/>
    <lineage>
        <taxon>Eukaryota</taxon>
        <taxon>Fungi</taxon>
        <taxon>Dikarya</taxon>
        <taxon>Ascomycota</taxon>
        <taxon>Pezizomycotina</taxon>
        <taxon>Eurotiomycetes</taxon>
        <taxon>Eurotiomycetidae</taxon>
        <taxon>Eurotiales</taxon>
        <taxon>Aspergillaceae</taxon>
        <taxon>Aspergillus</taxon>
    </lineage>
</organism>
<evidence type="ECO:0000313" key="3">
    <source>
        <dbReference type="Proteomes" id="UP000249829"/>
    </source>
</evidence>
<dbReference type="EMBL" id="KZ825196">
    <property type="protein sequence ID" value="PYI15056.1"/>
    <property type="molecule type" value="Genomic_DNA"/>
</dbReference>
<feature type="compositionally biased region" description="Basic and acidic residues" evidence="1">
    <location>
        <begin position="802"/>
        <end position="811"/>
    </location>
</feature>
<accession>A0A2V5I633</accession>
<dbReference type="AlphaFoldDB" id="A0A2V5I633"/>
<dbReference type="OMA" id="CGMHISR"/>
<evidence type="ECO:0000313" key="2">
    <source>
        <dbReference type="EMBL" id="PYI15056.1"/>
    </source>
</evidence>
<feature type="region of interest" description="Disordered" evidence="1">
    <location>
        <begin position="447"/>
        <end position="467"/>
    </location>
</feature>
<proteinExistence type="predicted"/>
<feature type="region of interest" description="Disordered" evidence="1">
    <location>
        <begin position="38"/>
        <end position="105"/>
    </location>
</feature>
<feature type="compositionally biased region" description="Basic and acidic residues" evidence="1">
    <location>
        <begin position="770"/>
        <end position="783"/>
    </location>
</feature>
<feature type="region of interest" description="Disordered" evidence="1">
    <location>
        <begin position="678"/>
        <end position="710"/>
    </location>
</feature>
<gene>
    <name evidence="2" type="ORF">BO99DRAFT_446427</name>
</gene>
<feature type="region of interest" description="Disordered" evidence="1">
    <location>
        <begin position="917"/>
        <end position="953"/>
    </location>
</feature>
<feature type="compositionally biased region" description="Polar residues" evidence="1">
    <location>
        <begin position="43"/>
        <end position="67"/>
    </location>
</feature>
<feature type="compositionally biased region" description="Low complexity" evidence="1">
    <location>
        <begin position="686"/>
        <end position="703"/>
    </location>
</feature>
<dbReference type="Proteomes" id="UP000249829">
    <property type="component" value="Unassembled WGS sequence"/>
</dbReference>
<keyword evidence="3" id="KW-1185">Reference proteome</keyword>